<dbReference type="GO" id="GO:0008198">
    <property type="term" value="F:ferrous iron binding"/>
    <property type="evidence" value="ECO:0007669"/>
    <property type="project" value="InterPro"/>
</dbReference>
<keyword evidence="5" id="KW-0223">Dioxygenase</keyword>
<dbReference type="CDD" id="cd07363">
    <property type="entry name" value="45_DOPA_Dioxygenase"/>
    <property type="match status" value="1"/>
</dbReference>
<proteinExistence type="inferred from homology"/>
<dbReference type="OrthoDB" id="7396853at2759"/>
<name>A0A068UT82_COFCA</name>
<dbReference type="Pfam" id="PF02900">
    <property type="entry name" value="LigB"/>
    <property type="match status" value="1"/>
</dbReference>
<keyword evidence="3" id="KW-0479">Metal-binding</keyword>
<sequence>MTTESKNLADWQASILVGKTKKLESKIGRKNKMGAIKETFFISHGSPMISLDDSFPARHFLLAFKERVFSQRPKGILIISAHWETSEPAVNLIPGRQDTIHDFISNFPRALYQIQYPAPSAPELAKKVKELLTASGFDQVEEDKKRGLDHGAWVPLMLMYPDADIPVCQLSVQPSRDGTYHYRMGRALAPLKDEGYPIIGSGAATHNTSLPESTSIDPCVLQFDTWLKEAILAGRVFLCIKYTTRDFLYEDINQYEEKAPYAKEAHPWPEHFYPLHVAMGAAGEKWKAELIHHSWSSLTSLSYASYKFVATDYRTSSRSMFLYMCYSCIIHTQKHCTKKLLTISKCHVCRHAVYYVKLGCVKVICAFPSSFTFLYLSN</sequence>
<dbReference type="STRING" id="49390.A0A068UT82"/>
<dbReference type="Proteomes" id="UP000295252">
    <property type="component" value="Chromosome III"/>
</dbReference>
<evidence type="ECO:0000256" key="3">
    <source>
        <dbReference type="ARBA" id="ARBA00022723"/>
    </source>
</evidence>
<evidence type="ECO:0000256" key="2">
    <source>
        <dbReference type="ARBA" id="ARBA00007581"/>
    </source>
</evidence>
<keyword evidence="6" id="KW-0560">Oxidoreductase</keyword>
<dbReference type="Gramene" id="CDP11626">
    <property type="protein sequence ID" value="CDP11626"/>
    <property type="gene ID" value="GSCOC_T00034001001"/>
</dbReference>
<feature type="domain" description="Extradiol ring-cleavage dioxygenase class III enzyme subunit B" evidence="7">
    <location>
        <begin position="39"/>
        <end position="297"/>
    </location>
</feature>
<evidence type="ECO:0000256" key="6">
    <source>
        <dbReference type="ARBA" id="ARBA00023002"/>
    </source>
</evidence>
<gene>
    <name evidence="8" type="ORF">GSCOC_T00034001001</name>
</gene>
<accession>A0A068UT82</accession>
<dbReference type="Gene3D" id="3.40.830.10">
    <property type="entry name" value="LigB-like"/>
    <property type="match status" value="1"/>
</dbReference>
<dbReference type="InterPro" id="IPR014436">
    <property type="entry name" value="Extradiol_dOase_DODA"/>
</dbReference>
<keyword evidence="4" id="KW-0862">Zinc</keyword>
<evidence type="ECO:0000259" key="7">
    <source>
        <dbReference type="Pfam" id="PF02900"/>
    </source>
</evidence>
<reference evidence="9" key="1">
    <citation type="journal article" date="2014" name="Science">
        <title>The coffee genome provides insight into the convergent evolution of caffeine biosynthesis.</title>
        <authorList>
            <person name="Denoeud F."/>
            <person name="Carretero-Paulet L."/>
            <person name="Dereeper A."/>
            <person name="Droc G."/>
            <person name="Guyot R."/>
            <person name="Pietrella M."/>
            <person name="Zheng C."/>
            <person name="Alberti A."/>
            <person name="Anthony F."/>
            <person name="Aprea G."/>
            <person name="Aury J.M."/>
            <person name="Bento P."/>
            <person name="Bernard M."/>
            <person name="Bocs S."/>
            <person name="Campa C."/>
            <person name="Cenci A."/>
            <person name="Combes M.C."/>
            <person name="Crouzillat D."/>
            <person name="Da Silva C."/>
            <person name="Daddiego L."/>
            <person name="De Bellis F."/>
            <person name="Dussert S."/>
            <person name="Garsmeur O."/>
            <person name="Gayraud T."/>
            <person name="Guignon V."/>
            <person name="Jahn K."/>
            <person name="Jamilloux V."/>
            <person name="Joet T."/>
            <person name="Labadie K."/>
            <person name="Lan T."/>
            <person name="Leclercq J."/>
            <person name="Lepelley M."/>
            <person name="Leroy T."/>
            <person name="Li L.T."/>
            <person name="Librado P."/>
            <person name="Lopez L."/>
            <person name="Munoz A."/>
            <person name="Noel B."/>
            <person name="Pallavicini A."/>
            <person name="Perrotta G."/>
            <person name="Poncet V."/>
            <person name="Pot D."/>
            <person name="Priyono X."/>
            <person name="Rigoreau M."/>
            <person name="Rouard M."/>
            <person name="Rozas J."/>
            <person name="Tranchant-Dubreuil C."/>
            <person name="VanBuren R."/>
            <person name="Zhang Q."/>
            <person name="Andrade A.C."/>
            <person name="Argout X."/>
            <person name="Bertrand B."/>
            <person name="de Kochko A."/>
            <person name="Graziosi G."/>
            <person name="Henry R.J."/>
            <person name="Jayarama X."/>
            <person name="Ming R."/>
            <person name="Nagai C."/>
            <person name="Rounsley S."/>
            <person name="Sankoff D."/>
            <person name="Giuliano G."/>
            <person name="Albert V.A."/>
            <person name="Wincker P."/>
            <person name="Lashermes P."/>
        </authorList>
    </citation>
    <scope>NUCLEOTIDE SEQUENCE [LARGE SCALE GENOMIC DNA]</scope>
    <source>
        <strain evidence="9">cv. DH200-94</strain>
    </source>
</reference>
<protein>
    <recommendedName>
        <fullName evidence="7">Extradiol ring-cleavage dioxygenase class III enzyme subunit B domain-containing protein</fullName>
    </recommendedName>
</protein>
<evidence type="ECO:0000313" key="9">
    <source>
        <dbReference type="Proteomes" id="UP000295252"/>
    </source>
</evidence>
<evidence type="ECO:0000256" key="5">
    <source>
        <dbReference type="ARBA" id="ARBA00022964"/>
    </source>
</evidence>
<evidence type="ECO:0000256" key="4">
    <source>
        <dbReference type="ARBA" id="ARBA00022833"/>
    </source>
</evidence>
<dbReference type="GO" id="GO:0016702">
    <property type="term" value="F:oxidoreductase activity, acting on single donors with incorporation of molecular oxygen, incorporation of two atoms of oxygen"/>
    <property type="evidence" value="ECO:0007669"/>
    <property type="project" value="UniProtKB-ARBA"/>
</dbReference>
<comment type="similarity">
    <text evidence="2">Belongs to the DODA-type extradiol aromatic ring-opening dioxygenase family.</text>
</comment>
<dbReference type="OMA" id="AGPCFFM"/>
<dbReference type="InParanoid" id="A0A068UT82"/>
<keyword evidence="9" id="KW-1185">Reference proteome</keyword>
<dbReference type="AlphaFoldDB" id="A0A068UT82"/>
<dbReference type="PANTHER" id="PTHR30096:SF0">
    <property type="entry name" value="4,5-DOPA DIOXYGENASE EXTRADIOL-LIKE PROTEIN"/>
    <property type="match status" value="1"/>
</dbReference>
<dbReference type="GO" id="GO:0008270">
    <property type="term" value="F:zinc ion binding"/>
    <property type="evidence" value="ECO:0007669"/>
    <property type="project" value="InterPro"/>
</dbReference>
<organism evidence="8 9">
    <name type="scientific">Coffea canephora</name>
    <name type="common">Robusta coffee</name>
    <dbReference type="NCBI Taxonomy" id="49390"/>
    <lineage>
        <taxon>Eukaryota</taxon>
        <taxon>Viridiplantae</taxon>
        <taxon>Streptophyta</taxon>
        <taxon>Embryophyta</taxon>
        <taxon>Tracheophyta</taxon>
        <taxon>Spermatophyta</taxon>
        <taxon>Magnoliopsida</taxon>
        <taxon>eudicotyledons</taxon>
        <taxon>Gunneridae</taxon>
        <taxon>Pentapetalae</taxon>
        <taxon>asterids</taxon>
        <taxon>lamiids</taxon>
        <taxon>Gentianales</taxon>
        <taxon>Rubiaceae</taxon>
        <taxon>Ixoroideae</taxon>
        <taxon>Gardenieae complex</taxon>
        <taxon>Bertiereae - Coffeeae clade</taxon>
        <taxon>Coffeeae</taxon>
        <taxon>Coffea</taxon>
    </lineage>
</organism>
<evidence type="ECO:0000256" key="1">
    <source>
        <dbReference type="ARBA" id="ARBA00001947"/>
    </source>
</evidence>
<dbReference type="PANTHER" id="PTHR30096">
    <property type="entry name" value="4,5-DOPA DIOXYGENASE EXTRADIOL-LIKE PROTEIN"/>
    <property type="match status" value="1"/>
</dbReference>
<comment type="cofactor">
    <cofactor evidence="1">
        <name>Zn(2+)</name>
        <dbReference type="ChEBI" id="CHEBI:29105"/>
    </cofactor>
</comment>
<dbReference type="PhylomeDB" id="A0A068UT82"/>
<dbReference type="EMBL" id="HG739141">
    <property type="protein sequence ID" value="CDP11626.1"/>
    <property type="molecule type" value="Genomic_DNA"/>
</dbReference>
<dbReference type="InterPro" id="IPR004183">
    <property type="entry name" value="Xdiol_dOase_suB"/>
</dbReference>
<evidence type="ECO:0000313" key="8">
    <source>
        <dbReference type="EMBL" id="CDP11626.1"/>
    </source>
</evidence>
<dbReference type="SUPFAM" id="SSF53213">
    <property type="entry name" value="LigB-like"/>
    <property type="match status" value="1"/>
</dbReference>